<feature type="non-terminal residue" evidence="10">
    <location>
        <position position="1"/>
    </location>
</feature>
<evidence type="ECO:0000259" key="9">
    <source>
        <dbReference type="Pfam" id="PF11708"/>
    </source>
</evidence>
<comment type="caution">
    <text evidence="10">The sequence shown here is derived from an EMBL/GenBank/DDBJ whole genome shotgun (WGS) entry which is preliminary data.</text>
</comment>
<comment type="subcellular location">
    <subcellularLocation>
        <location evidence="1 7">Nucleus</location>
    </subcellularLocation>
</comment>
<evidence type="ECO:0000256" key="6">
    <source>
        <dbReference type="ARBA" id="ARBA00023242"/>
    </source>
</evidence>
<comment type="function">
    <text evidence="7">Involved in pre-mRNA splicing.</text>
</comment>
<keyword evidence="3 7" id="KW-0507">mRNA processing</keyword>
<evidence type="ECO:0000313" key="10">
    <source>
        <dbReference type="EMBL" id="KAF9758279.1"/>
    </source>
</evidence>
<comment type="similarity">
    <text evidence="2 7">Belongs to the SLU7 family.</text>
</comment>
<dbReference type="InterPro" id="IPR021715">
    <property type="entry name" value="Slu7_dom"/>
</dbReference>
<feature type="compositionally biased region" description="Basic and acidic residues" evidence="8">
    <location>
        <begin position="198"/>
        <end position="209"/>
    </location>
</feature>
<proteinExistence type="inferred from homology"/>
<dbReference type="EMBL" id="SBJO01000637">
    <property type="protein sequence ID" value="KAF9758279.1"/>
    <property type="molecule type" value="Genomic_DNA"/>
</dbReference>
<dbReference type="GO" id="GO:0030628">
    <property type="term" value="F:pre-mRNA 3'-splice site binding"/>
    <property type="evidence" value="ECO:0007669"/>
    <property type="project" value="UniProtKB-UniRule"/>
</dbReference>
<sequence>EFHEKKNQFVKTVQEQSIEHYGGEEHLNSIPRKLVVETQTEQYIEYNRFGKVIKGDQRATIKSKYVEDVYENEHTTVWGSYWNKHRWGYACCHSLLRQSYCTGVMVEEKEIIFESNNNIDETNQEKPKSMVDLHREKIIKDKFQTKTTAIIEEKNSILKKLDKKKVQQAAKEIAKRDRQAEEMSNIDDRKRKYNSMNPDKKDEHVPTEEELEAFRLKKLRHDDPMARFMLNS</sequence>
<dbReference type="GO" id="GO:0005681">
    <property type="term" value="C:spliceosomal complex"/>
    <property type="evidence" value="ECO:0007669"/>
    <property type="project" value="UniProtKB-UniRule"/>
</dbReference>
<dbReference type="InterPro" id="IPR039974">
    <property type="entry name" value="Splicing_factor_SLU7"/>
</dbReference>
<feature type="domain" description="Pre-mRNA-splicing factor SLU7" evidence="9">
    <location>
        <begin position="1"/>
        <end position="80"/>
    </location>
</feature>
<keyword evidence="4 7" id="KW-0747">Spliceosome</keyword>
<keyword evidence="11" id="KW-1185">Reference proteome</keyword>
<evidence type="ECO:0000256" key="1">
    <source>
        <dbReference type="ARBA" id="ARBA00004123"/>
    </source>
</evidence>
<evidence type="ECO:0000256" key="5">
    <source>
        <dbReference type="ARBA" id="ARBA00023187"/>
    </source>
</evidence>
<reference evidence="10 11" key="1">
    <citation type="journal article" date="2020" name="Genome Biol. Evol.">
        <title>Comparative genomics of strictly vertically transmitted, feminizing microsporidia endosymbionts of amphipod crustaceans.</title>
        <authorList>
            <person name="Cormier A."/>
            <person name="Chebbi M.A."/>
            <person name="Giraud I."/>
            <person name="Wattier R."/>
            <person name="Teixeira M."/>
            <person name="Gilbert C."/>
            <person name="Rigaud T."/>
            <person name="Cordaux R."/>
        </authorList>
    </citation>
    <scope>NUCLEOTIDE SEQUENCE [LARGE SCALE GENOMIC DNA]</scope>
    <source>
        <strain evidence="10 11">Ou3-Ou53</strain>
    </source>
</reference>
<dbReference type="AlphaFoldDB" id="A0A9P6GWQ4"/>
<protein>
    <recommendedName>
        <fullName evidence="7">Pre-mRNA-splicing factor SLU7</fullName>
    </recommendedName>
</protein>
<evidence type="ECO:0000256" key="7">
    <source>
        <dbReference type="RuleBase" id="RU367071"/>
    </source>
</evidence>
<dbReference type="Pfam" id="PF11708">
    <property type="entry name" value="Slu7"/>
    <property type="match status" value="1"/>
</dbReference>
<organism evidence="10 11">
    <name type="scientific">Nosema granulosis</name>
    <dbReference type="NCBI Taxonomy" id="83296"/>
    <lineage>
        <taxon>Eukaryota</taxon>
        <taxon>Fungi</taxon>
        <taxon>Fungi incertae sedis</taxon>
        <taxon>Microsporidia</taxon>
        <taxon>Nosematidae</taxon>
        <taxon>Nosema</taxon>
    </lineage>
</organism>
<dbReference type="OrthoDB" id="249612at2759"/>
<feature type="compositionally biased region" description="Basic and acidic residues" evidence="8">
    <location>
        <begin position="173"/>
        <end position="190"/>
    </location>
</feature>
<name>A0A9P6GWQ4_9MICR</name>
<evidence type="ECO:0000256" key="3">
    <source>
        <dbReference type="ARBA" id="ARBA00022664"/>
    </source>
</evidence>
<comment type="subunit">
    <text evidence="7">Associated with the spliceosome.</text>
</comment>
<evidence type="ECO:0000313" key="11">
    <source>
        <dbReference type="Proteomes" id="UP000740883"/>
    </source>
</evidence>
<evidence type="ECO:0000256" key="8">
    <source>
        <dbReference type="SAM" id="MobiDB-lite"/>
    </source>
</evidence>
<evidence type="ECO:0000256" key="2">
    <source>
        <dbReference type="ARBA" id="ARBA00007203"/>
    </source>
</evidence>
<keyword evidence="6 7" id="KW-0539">Nucleus</keyword>
<evidence type="ECO:0000256" key="4">
    <source>
        <dbReference type="ARBA" id="ARBA00022728"/>
    </source>
</evidence>
<dbReference type="GO" id="GO:0000398">
    <property type="term" value="P:mRNA splicing, via spliceosome"/>
    <property type="evidence" value="ECO:0007669"/>
    <property type="project" value="UniProtKB-UniRule"/>
</dbReference>
<accession>A0A9P6GWQ4</accession>
<dbReference type="PANTHER" id="PTHR12942">
    <property type="entry name" value="STEP II SPLICING FACTOR SLU7"/>
    <property type="match status" value="1"/>
</dbReference>
<dbReference type="Proteomes" id="UP000740883">
    <property type="component" value="Unassembled WGS sequence"/>
</dbReference>
<dbReference type="PANTHER" id="PTHR12942:SF2">
    <property type="entry name" value="PRE-MRNA-SPLICING FACTOR SLU7"/>
    <property type="match status" value="1"/>
</dbReference>
<gene>
    <name evidence="10" type="primary">slu7</name>
    <name evidence="10" type="ORF">NGRA_3170</name>
</gene>
<feature type="region of interest" description="Disordered" evidence="8">
    <location>
        <begin position="173"/>
        <end position="209"/>
    </location>
</feature>
<keyword evidence="5 7" id="KW-0508">mRNA splicing</keyword>